<sequence length="977" mass="108380">MAAFVKFCLVGLPFLLRIPLAGATYTPESDYGMPAVLVNRQADLDSSLCTPSCDLGTCGSGGSCSSGSLVRRAWPDGLSAANTSSGDYDGVNTLWKRLFTYNAGSTNLNDYRPNTYRPLRRELDAYLPAVFDGHDFVNFGDPLPTVSGVDERAVSQQVEFGDNPFQIISARMHGCTVTHLWESYSNGKYTSGDNAGENKVEANDPAFNQRVLMFLRGEPVTNPLPNGYRDYIAPTGPGIDASLFGNQRSDQTQIFVFTPLLPGTNTLKYQARYGNGGEAVSTVANILGVRPRAIIVPYRPLNTGEAAEAAVLGTNALGTVLFQYDPNSDGQDRRRSLWAFSLTSSRCCAAAAARRFRQIHIKIASVDDIKYRMGLAIDVLEGGGYGRQRYVRRLKVSVGTKKEQKRQKRKLEHTEEDEAEIENQNDEDEEDEDDEDEGGRRTHDWTNMHPFCRPPERYGRRRDGVGAPGDPDAWLPVAELVRQLPALRDLVWACASYMPRSVLDAVHASYNCRLHVHNFCLRSLVQDRHAPHPIDPDEYALATSPSLVSIVADLCGIDGFGRIDYTEEGVLRMVAGAAPNLAHVWLTQIPPEGSLAVDEGLRLGRPMWRGFSAGATNEDAVAGGRLQTLVFRASVCPSLDTWCRHIDTRTLRRLTMPCGRGGGDLEALAAMAVRGDVDALDALELSEEHDTPWAPDTLNRILVHLRPLRRLRLAGFVSPETFDVVMHRHGGALRSLELHPYRDLESHDALLVFTTAVAQQLADHCPQLEDIALVIRRLRGGRRETGIYRALSGLPRLRSASLHLKIVLGPDRDGWDYARDGPHPFDEDCERNPAAQPFAYLRDALCDSAVDATLARAIFDVLSRGGSNGLRYLCLRPYLHIAPNDPGDLDPTFTSVVQWLARSWVVRKGGAVTAVRELGKRRADAGGEEWKYLDENKESFWDGEEVYEKVFTDIWPKNTSEWWRDWKSLPLHGSLPM</sequence>
<evidence type="ECO:0000313" key="4">
    <source>
        <dbReference type="Proteomes" id="UP000076874"/>
    </source>
</evidence>
<protein>
    <submittedName>
        <fullName evidence="3">Uncharacterized protein</fullName>
    </submittedName>
</protein>
<dbReference type="AlphaFoldDB" id="A0A167UW26"/>
<evidence type="ECO:0000313" key="3">
    <source>
        <dbReference type="EMBL" id="OAA61964.1"/>
    </source>
</evidence>
<feature type="compositionally biased region" description="Basic and acidic residues" evidence="1">
    <location>
        <begin position="454"/>
        <end position="464"/>
    </location>
</feature>
<comment type="caution">
    <text evidence="3">The sequence shown here is derived from an EMBL/GenBank/DDBJ whole genome shotgun (WGS) entry which is preliminary data.</text>
</comment>
<accession>A0A167UW26</accession>
<keyword evidence="4" id="KW-1185">Reference proteome</keyword>
<keyword evidence="2" id="KW-0732">Signal</keyword>
<dbReference type="OrthoDB" id="3945550at2759"/>
<organism evidence="3 4">
    <name type="scientific">Niveomyces insectorum RCEF 264</name>
    <dbReference type="NCBI Taxonomy" id="1081102"/>
    <lineage>
        <taxon>Eukaryota</taxon>
        <taxon>Fungi</taxon>
        <taxon>Dikarya</taxon>
        <taxon>Ascomycota</taxon>
        <taxon>Pezizomycotina</taxon>
        <taxon>Sordariomycetes</taxon>
        <taxon>Hypocreomycetidae</taxon>
        <taxon>Hypocreales</taxon>
        <taxon>Cordycipitaceae</taxon>
        <taxon>Niveomyces</taxon>
    </lineage>
</organism>
<feature type="compositionally biased region" description="Acidic residues" evidence="1">
    <location>
        <begin position="414"/>
        <end position="437"/>
    </location>
</feature>
<reference evidence="3 4" key="1">
    <citation type="journal article" date="2016" name="Genome Biol. Evol.">
        <title>Divergent and convergent evolution of fungal pathogenicity.</title>
        <authorList>
            <person name="Shang Y."/>
            <person name="Xiao G."/>
            <person name="Zheng P."/>
            <person name="Cen K."/>
            <person name="Zhan S."/>
            <person name="Wang C."/>
        </authorList>
    </citation>
    <scope>NUCLEOTIDE SEQUENCE [LARGE SCALE GENOMIC DNA]</scope>
    <source>
        <strain evidence="3 4">RCEF 264</strain>
    </source>
</reference>
<proteinExistence type="predicted"/>
<dbReference type="Proteomes" id="UP000076874">
    <property type="component" value="Unassembled WGS sequence"/>
</dbReference>
<gene>
    <name evidence="3" type="ORF">SPI_04823</name>
</gene>
<evidence type="ECO:0000256" key="2">
    <source>
        <dbReference type="SAM" id="SignalP"/>
    </source>
</evidence>
<feature type="region of interest" description="Disordered" evidence="1">
    <location>
        <begin position="402"/>
        <end position="465"/>
    </location>
</feature>
<dbReference type="EMBL" id="AZHD01000007">
    <property type="protein sequence ID" value="OAA61964.1"/>
    <property type="molecule type" value="Genomic_DNA"/>
</dbReference>
<dbReference type="STRING" id="1081102.A0A167UW26"/>
<name>A0A167UW26_9HYPO</name>
<evidence type="ECO:0000256" key="1">
    <source>
        <dbReference type="SAM" id="MobiDB-lite"/>
    </source>
</evidence>
<feature type="signal peptide" evidence="2">
    <location>
        <begin position="1"/>
        <end position="23"/>
    </location>
</feature>
<feature type="chain" id="PRO_5007893191" evidence="2">
    <location>
        <begin position="24"/>
        <end position="977"/>
    </location>
</feature>